<feature type="domain" description="Disease resistance N-terminal" evidence="7">
    <location>
        <begin position="21"/>
        <end position="104"/>
    </location>
</feature>
<keyword evidence="1" id="KW-0433">Leucine-rich repeat</keyword>
<dbReference type="Pfam" id="PF25019">
    <property type="entry name" value="LRR_R13L1-DRL21"/>
    <property type="match status" value="2"/>
</dbReference>
<dbReference type="Proteomes" id="UP000467840">
    <property type="component" value="Chromosome 4"/>
</dbReference>
<reference evidence="10 11" key="1">
    <citation type="journal article" date="2020" name="Mol. Plant">
        <title>The Chromosome-Based Rubber Tree Genome Provides New Insights into Spurge Genome Evolution and Rubber Biosynthesis.</title>
        <authorList>
            <person name="Liu J."/>
            <person name="Shi C."/>
            <person name="Shi C.C."/>
            <person name="Li W."/>
            <person name="Zhang Q.J."/>
            <person name="Zhang Y."/>
            <person name="Li K."/>
            <person name="Lu H.F."/>
            <person name="Shi C."/>
            <person name="Zhu S.T."/>
            <person name="Xiao Z.Y."/>
            <person name="Nan H."/>
            <person name="Yue Y."/>
            <person name="Zhu X.G."/>
            <person name="Wu Y."/>
            <person name="Hong X.N."/>
            <person name="Fan G.Y."/>
            <person name="Tong Y."/>
            <person name="Zhang D."/>
            <person name="Mao C.L."/>
            <person name="Liu Y.L."/>
            <person name="Hao S.J."/>
            <person name="Liu W.Q."/>
            <person name="Lv M.Q."/>
            <person name="Zhang H.B."/>
            <person name="Liu Y."/>
            <person name="Hu-Tang G.R."/>
            <person name="Wang J.P."/>
            <person name="Wang J.H."/>
            <person name="Sun Y.H."/>
            <person name="Ni S.B."/>
            <person name="Chen W.B."/>
            <person name="Zhang X.C."/>
            <person name="Jiao Y.N."/>
            <person name="Eichler E.E."/>
            <person name="Li G.H."/>
            <person name="Liu X."/>
            <person name="Gao L.Z."/>
        </authorList>
    </citation>
    <scope>NUCLEOTIDE SEQUENCE [LARGE SCALE GENOMIC DNA]</scope>
    <source>
        <strain evidence="11">cv. GT1</strain>
        <tissue evidence="10">Leaf</tissue>
    </source>
</reference>
<evidence type="ECO:0000256" key="2">
    <source>
        <dbReference type="ARBA" id="ARBA00022737"/>
    </source>
</evidence>
<protein>
    <recommendedName>
        <fullName evidence="12">Rx N-terminal domain-containing protein</fullName>
    </recommendedName>
</protein>
<dbReference type="InterPro" id="IPR027417">
    <property type="entry name" value="P-loop_NTPase"/>
</dbReference>
<feature type="domain" description="R13L1/DRL21-like LRR repeat region" evidence="9">
    <location>
        <begin position="855"/>
        <end position="917"/>
    </location>
</feature>
<sequence length="928" mass="104962">MPEASGSHKMAEAIPFGVATEILTKLGSSLFQEIGSLYGVKKDLQELENTLSTIKAALLDAEERQEKSHLVQDWIRKLKDVVFDADDLLDAAATRASQLQVETHGWKIEKVSPNSIAFRGKISRKIKNIRGRLDRIAEDMGRFNFRERVVNLQVGNRERGQTHSFVLTSEVVGRDKNKEEIIELLMSSGKQENCSIIPVVGIGGLGGAKGSKILVTTRSRKVASVMGVESSYLLKGLTEEESWTLFKKVAFPERQETVDANLEAIGKRIIERCKGVPLAIKTLGSVMQFKTEESDWLAIDNSEIWKLSEESNDILPVLKLSYDHLAVNLRQCFAYCSIFPKGNSICKDQLILLWMAQGYILSSGGNQNLEEIGDQYFNDLLLRSFFQEVEKDDCDNIISCKMHDLIHDLAQTVAGTDCSISGIDVENTSGRVRHLSFEGSLYYAWEVPRHLRKVKGLRTFLLPVNDRWINESSQAILTSNFRRLRVLDMHCLGIEKLPCSVGKLKHLRAGSDRAKLNELNGLNLLKGEIWFKNLECLTDADSESKEANLKEKKYLQFLGLQWIPTEADVSKSDESLLEILQPHPNLKHLWVEGYGGVKFSSWLPSLRNIVRITIRNCPKCQHLPPLEHLPSLRFLHLRKLAALEYIEYGINEIISSSPPATAFFPSLAELWLYNLPNFKGWKQRELINENDGTEAALTASHNLYLKHLFPCLTQLTIQRCSKMTMMPFFSCLESLHLINSSVLVTASSTFPTFFSSLSAFSTIEFLFIDKDEDLECLPKEGLQNLTSLKKLRIKNCPRLKFLSQGINFLTQLTSLEIGECSTLGLFNDNGIQWQGLRSLRHLIIDYLPRLFDLPERLQDVTSLQELRILSCYNLVALPEWIRNFSLLQELEISDCSSLQPLPEGIRELASLQKLKIVNGPSFCRQGLV</sequence>
<proteinExistence type="predicted"/>
<dbReference type="InterPro" id="IPR038005">
    <property type="entry name" value="RX-like_CC"/>
</dbReference>
<keyword evidence="4" id="KW-0611">Plant defense</keyword>
<evidence type="ECO:0000256" key="5">
    <source>
        <dbReference type="ARBA" id="ARBA00022840"/>
    </source>
</evidence>
<dbReference type="FunFam" id="1.10.10.10:FF:000322">
    <property type="entry name" value="Probable disease resistance protein At1g63360"/>
    <property type="match status" value="1"/>
</dbReference>
<dbReference type="GO" id="GO:0005524">
    <property type="term" value="F:ATP binding"/>
    <property type="evidence" value="ECO:0007669"/>
    <property type="project" value="UniProtKB-KW"/>
</dbReference>
<dbReference type="Gene3D" id="1.10.8.430">
    <property type="entry name" value="Helical domain of apoptotic protease-activating factors"/>
    <property type="match status" value="1"/>
</dbReference>
<evidence type="ECO:0000259" key="6">
    <source>
        <dbReference type="Pfam" id="PF00931"/>
    </source>
</evidence>
<dbReference type="AlphaFoldDB" id="A0A6A6LK63"/>
<evidence type="ECO:0000259" key="9">
    <source>
        <dbReference type="Pfam" id="PF25019"/>
    </source>
</evidence>
<keyword evidence="5" id="KW-0067">ATP-binding</keyword>
<dbReference type="InterPro" id="IPR002182">
    <property type="entry name" value="NB-ARC"/>
</dbReference>
<gene>
    <name evidence="10" type="ORF">GH714_017775</name>
</gene>
<dbReference type="Gene3D" id="1.20.5.4130">
    <property type="match status" value="1"/>
</dbReference>
<evidence type="ECO:0000256" key="1">
    <source>
        <dbReference type="ARBA" id="ARBA00022614"/>
    </source>
</evidence>
<evidence type="ECO:0000256" key="4">
    <source>
        <dbReference type="ARBA" id="ARBA00022821"/>
    </source>
</evidence>
<dbReference type="SUPFAM" id="SSF52047">
    <property type="entry name" value="RNI-like"/>
    <property type="match status" value="1"/>
</dbReference>
<dbReference type="EMBL" id="JAAGAX010000010">
    <property type="protein sequence ID" value="KAF2300845.1"/>
    <property type="molecule type" value="Genomic_DNA"/>
</dbReference>
<feature type="domain" description="R13L1/DRL21-like LRR repeat region" evidence="9">
    <location>
        <begin position="516"/>
        <end position="639"/>
    </location>
</feature>
<keyword evidence="2" id="KW-0677">Repeat</keyword>
<feature type="domain" description="NB-ARC" evidence="6">
    <location>
        <begin position="209"/>
        <end position="255"/>
    </location>
</feature>
<dbReference type="InterPro" id="IPR041118">
    <property type="entry name" value="Rx_N"/>
</dbReference>
<dbReference type="GO" id="GO:0043531">
    <property type="term" value="F:ADP binding"/>
    <property type="evidence" value="ECO:0007669"/>
    <property type="project" value="InterPro"/>
</dbReference>
<evidence type="ECO:0000256" key="3">
    <source>
        <dbReference type="ARBA" id="ARBA00022741"/>
    </source>
</evidence>
<dbReference type="InterPro" id="IPR058922">
    <property type="entry name" value="WHD_DRP"/>
</dbReference>
<dbReference type="InterPro" id="IPR032675">
    <property type="entry name" value="LRR_dom_sf"/>
</dbReference>
<evidence type="ECO:0000313" key="11">
    <source>
        <dbReference type="Proteomes" id="UP000467840"/>
    </source>
</evidence>
<dbReference type="PANTHER" id="PTHR36766:SF40">
    <property type="entry name" value="DISEASE RESISTANCE PROTEIN RGA3"/>
    <property type="match status" value="1"/>
</dbReference>
<dbReference type="Gene3D" id="3.80.10.10">
    <property type="entry name" value="Ribonuclease Inhibitor"/>
    <property type="match status" value="3"/>
</dbReference>
<dbReference type="GO" id="GO:0051707">
    <property type="term" value="P:response to other organism"/>
    <property type="evidence" value="ECO:0007669"/>
    <property type="project" value="UniProtKB-ARBA"/>
</dbReference>
<dbReference type="PANTHER" id="PTHR36766">
    <property type="entry name" value="PLANT BROAD-SPECTRUM MILDEW RESISTANCE PROTEIN RPW8"/>
    <property type="match status" value="1"/>
</dbReference>
<keyword evidence="3" id="KW-0547">Nucleotide-binding</keyword>
<dbReference type="SUPFAM" id="SSF52058">
    <property type="entry name" value="L domain-like"/>
    <property type="match status" value="1"/>
</dbReference>
<evidence type="ECO:0000259" key="7">
    <source>
        <dbReference type="Pfam" id="PF18052"/>
    </source>
</evidence>
<dbReference type="Pfam" id="PF23559">
    <property type="entry name" value="WHD_DRP"/>
    <property type="match status" value="1"/>
</dbReference>
<dbReference type="Pfam" id="PF00931">
    <property type="entry name" value="NB-ARC"/>
    <property type="match status" value="1"/>
</dbReference>
<organism evidence="10 11">
    <name type="scientific">Hevea brasiliensis</name>
    <name type="common">Para rubber tree</name>
    <name type="synonym">Siphonia brasiliensis</name>
    <dbReference type="NCBI Taxonomy" id="3981"/>
    <lineage>
        <taxon>Eukaryota</taxon>
        <taxon>Viridiplantae</taxon>
        <taxon>Streptophyta</taxon>
        <taxon>Embryophyta</taxon>
        <taxon>Tracheophyta</taxon>
        <taxon>Spermatophyta</taxon>
        <taxon>Magnoliopsida</taxon>
        <taxon>eudicotyledons</taxon>
        <taxon>Gunneridae</taxon>
        <taxon>Pentapetalae</taxon>
        <taxon>rosids</taxon>
        <taxon>fabids</taxon>
        <taxon>Malpighiales</taxon>
        <taxon>Euphorbiaceae</taxon>
        <taxon>Crotonoideae</taxon>
        <taxon>Micrandreae</taxon>
        <taxon>Hevea</taxon>
    </lineage>
</organism>
<dbReference type="CDD" id="cd14798">
    <property type="entry name" value="RX-CC_like"/>
    <property type="match status" value="1"/>
</dbReference>
<dbReference type="InterPro" id="IPR036388">
    <property type="entry name" value="WH-like_DNA-bd_sf"/>
</dbReference>
<evidence type="ECO:0008006" key="12">
    <source>
        <dbReference type="Google" id="ProtNLM"/>
    </source>
</evidence>
<dbReference type="SUPFAM" id="SSF52540">
    <property type="entry name" value="P-loop containing nucleoside triphosphate hydrolases"/>
    <property type="match status" value="1"/>
</dbReference>
<dbReference type="InterPro" id="IPR056789">
    <property type="entry name" value="LRR_R13L1-DRL21"/>
</dbReference>
<evidence type="ECO:0000313" key="10">
    <source>
        <dbReference type="EMBL" id="KAF2300845.1"/>
    </source>
</evidence>
<comment type="caution">
    <text evidence="10">The sequence shown here is derived from an EMBL/GenBank/DDBJ whole genome shotgun (WGS) entry which is preliminary data.</text>
</comment>
<dbReference type="GO" id="GO:0006952">
    <property type="term" value="P:defense response"/>
    <property type="evidence" value="ECO:0007669"/>
    <property type="project" value="UniProtKB-KW"/>
</dbReference>
<dbReference type="Gene3D" id="1.10.10.10">
    <property type="entry name" value="Winged helix-like DNA-binding domain superfamily/Winged helix DNA-binding domain"/>
    <property type="match status" value="1"/>
</dbReference>
<dbReference type="Pfam" id="PF18052">
    <property type="entry name" value="Rx_N"/>
    <property type="match status" value="1"/>
</dbReference>
<keyword evidence="11" id="KW-1185">Reference proteome</keyword>
<dbReference type="InterPro" id="IPR042197">
    <property type="entry name" value="Apaf_helical"/>
</dbReference>
<feature type="domain" description="Disease resistance protein winged helix" evidence="8">
    <location>
        <begin position="338"/>
        <end position="410"/>
    </location>
</feature>
<evidence type="ECO:0000259" key="8">
    <source>
        <dbReference type="Pfam" id="PF23559"/>
    </source>
</evidence>
<name>A0A6A6LK63_HEVBR</name>
<accession>A0A6A6LK63</accession>